<dbReference type="Proteomes" id="UP001518990">
    <property type="component" value="Unassembled WGS sequence"/>
</dbReference>
<gene>
    <name evidence="1" type="ORF">IAI60_08810</name>
</gene>
<accession>A0ABS3KB62</accession>
<organism evidence="1 2">
    <name type="scientific">Roseomonas marmotae</name>
    <dbReference type="NCBI Taxonomy" id="2768161"/>
    <lineage>
        <taxon>Bacteria</taxon>
        <taxon>Pseudomonadati</taxon>
        <taxon>Pseudomonadota</taxon>
        <taxon>Alphaproteobacteria</taxon>
        <taxon>Acetobacterales</taxon>
        <taxon>Roseomonadaceae</taxon>
        <taxon>Roseomonas</taxon>
    </lineage>
</organism>
<evidence type="ECO:0000313" key="2">
    <source>
        <dbReference type="Proteomes" id="UP001518990"/>
    </source>
</evidence>
<dbReference type="RefSeq" id="WP_207446462.1">
    <property type="nucleotide sequence ID" value="NZ_CP061091.1"/>
</dbReference>
<comment type="caution">
    <text evidence="1">The sequence shown here is derived from an EMBL/GenBank/DDBJ whole genome shotgun (WGS) entry which is preliminary data.</text>
</comment>
<protein>
    <submittedName>
        <fullName evidence="1">Uncharacterized protein</fullName>
    </submittedName>
</protein>
<reference evidence="1 2" key="1">
    <citation type="submission" date="2020-09" db="EMBL/GenBank/DDBJ databases">
        <title>Roseomonas.</title>
        <authorList>
            <person name="Zhu W."/>
        </authorList>
    </citation>
    <scope>NUCLEOTIDE SEQUENCE [LARGE SCALE GENOMIC DNA]</scope>
    <source>
        <strain evidence="1 2">1311</strain>
    </source>
</reference>
<dbReference type="EMBL" id="JACTNF010000008">
    <property type="protein sequence ID" value="MBO1074709.1"/>
    <property type="molecule type" value="Genomic_DNA"/>
</dbReference>
<sequence>MLSQGKKFAFRYDAGHAGNIVGGRAVRFMDQGEWAATHSSATRHKLSQDGHGRRLMFLEASIITQATEEKFANCGVLRPQCTTGRFSSPQQRTPPRPQ</sequence>
<name>A0ABS3KB62_9PROT</name>
<keyword evidence="2" id="KW-1185">Reference proteome</keyword>
<evidence type="ECO:0000313" key="1">
    <source>
        <dbReference type="EMBL" id="MBO1074709.1"/>
    </source>
</evidence>
<proteinExistence type="predicted"/>